<feature type="domain" description="BSD" evidence="2">
    <location>
        <begin position="240"/>
        <end position="292"/>
    </location>
</feature>
<feature type="compositionally biased region" description="Polar residues" evidence="1">
    <location>
        <begin position="1"/>
        <end position="15"/>
    </location>
</feature>
<dbReference type="InterPro" id="IPR051494">
    <property type="entry name" value="BSD_domain-containing"/>
</dbReference>
<evidence type="ECO:0000313" key="3">
    <source>
        <dbReference type="EMBL" id="TPX54861.1"/>
    </source>
</evidence>
<dbReference type="AlphaFoldDB" id="A0A507DTQ8"/>
<dbReference type="PANTHER" id="PTHR16019">
    <property type="entry name" value="SYNAPSE-ASSOCIATED PROTEIN"/>
    <property type="match status" value="1"/>
</dbReference>
<reference evidence="3 4" key="1">
    <citation type="journal article" date="2019" name="Sci. Rep.">
        <title>Comparative genomics of chytrid fungi reveal insights into the obligate biotrophic and pathogenic lifestyle of Synchytrium endobioticum.</title>
        <authorList>
            <person name="van de Vossenberg B.T.L.H."/>
            <person name="Warris S."/>
            <person name="Nguyen H.D.T."/>
            <person name="van Gent-Pelzer M.P.E."/>
            <person name="Joly D.L."/>
            <person name="van de Geest H.C."/>
            <person name="Bonants P.J.M."/>
            <person name="Smith D.S."/>
            <person name="Levesque C.A."/>
            <person name="van der Lee T.A.J."/>
        </authorList>
    </citation>
    <scope>NUCLEOTIDE SEQUENCE [LARGE SCALE GENOMIC DNA]</scope>
    <source>
        <strain evidence="3 4">MB42</strain>
    </source>
</reference>
<dbReference type="InterPro" id="IPR035925">
    <property type="entry name" value="BSD_dom_sf"/>
</dbReference>
<feature type="region of interest" description="Disordered" evidence="1">
    <location>
        <begin position="134"/>
        <end position="171"/>
    </location>
</feature>
<sequence length="489" mass="54103">MTPPTIASSKDTCTSQEEHAHDPFTVPMFASPRQKECMRLQMAHLCDRPTSRDTSDNEQSVDSSARASSFLSSWGWLQTSVTPSLPSLINIVDTVKKQTEVVANVYKRDLSEFVDVVSTQSKERIGEWSQNISNLAASRDQPSRNQADVAHGRPESPSKRKPSDSGEEDTPEDLFSMFTASIGSLLSSAVQITPAQDKTKRITTIFDRKSARIAEIRESPQTYLLDPEPASAAAARYKPFKKGFVVSHYAPEIAKVLADDSIVAQLMGRIVPSQASYVEFWARYFFRVREVEYEEEQRKKIITENSSAEEEITWDSDDEDDAKEHVPLHQPLESAADSNSTVTKASSEVNETETVDKQALATTASSPVPPVTLVDTPSNSTPPSPLKQVQPQSSLLSPPIIESLKGSNRGSPTSSQTEDWTNVDVEPLASASDMKLDREEATATSHQEKGEDSRVENKEKGKSPLRDTIVEPVKPMPSSKEEEDWADWE</sequence>
<feature type="region of interest" description="Disordered" evidence="1">
    <location>
        <begin position="328"/>
        <end position="489"/>
    </location>
</feature>
<dbReference type="EMBL" id="QEAN01000002">
    <property type="protein sequence ID" value="TPX54861.1"/>
    <property type="molecule type" value="Genomic_DNA"/>
</dbReference>
<keyword evidence="4" id="KW-1185">Reference proteome</keyword>
<evidence type="ECO:0000313" key="4">
    <source>
        <dbReference type="Proteomes" id="UP000317494"/>
    </source>
</evidence>
<accession>A0A507DTQ8</accession>
<evidence type="ECO:0000256" key="1">
    <source>
        <dbReference type="SAM" id="MobiDB-lite"/>
    </source>
</evidence>
<dbReference type="PANTHER" id="PTHR16019:SF5">
    <property type="entry name" value="BSD DOMAIN-CONTAINING PROTEIN 1"/>
    <property type="match status" value="1"/>
</dbReference>
<feature type="compositionally biased region" description="Polar residues" evidence="1">
    <location>
        <begin position="405"/>
        <end position="420"/>
    </location>
</feature>
<dbReference type="Gene3D" id="1.10.3970.10">
    <property type="entry name" value="BSD domain"/>
    <property type="match status" value="1"/>
</dbReference>
<dbReference type="GO" id="GO:0005737">
    <property type="term" value="C:cytoplasm"/>
    <property type="evidence" value="ECO:0007669"/>
    <property type="project" value="TreeGrafter"/>
</dbReference>
<gene>
    <name evidence="3" type="ORF">SeMB42_g00073</name>
</gene>
<protein>
    <recommendedName>
        <fullName evidence="2">BSD domain-containing protein</fullName>
    </recommendedName>
</protein>
<feature type="compositionally biased region" description="Low complexity" evidence="1">
    <location>
        <begin position="386"/>
        <end position="399"/>
    </location>
</feature>
<dbReference type="Pfam" id="PF03909">
    <property type="entry name" value="BSD"/>
    <property type="match status" value="1"/>
</dbReference>
<dbReference type="InterPro" id="IPR005607">
    <property type="entry name" value="BSD_dom"/>
</dbReference>
<feature type="compositionally biased region" description="Basic and acidic residues" evidence="1">
    <location>
        <begin position="150"/>
        <end position="164"/>
    </location>
</feature>
<dbReference type="VEuPathDB" id="FungiDB:SeMB42_g00073"/>
<name>A0A507DTQ8_9FUNG</name>
<dbReference type="SUPFAM" id="SSF140383">
    <property type="entry name" value="BSD domain-like"/>
    <property type="match status" value="1"/>
</dbReference>
<dbReference type="PROSITE" id="PS50858">
    <property type="entry name" value="BSD"/>
    <property type="match status" value="1"/>
</dbReference>
<dbReference type="SMART" id="SM00751">
    <property type="entry name" value="BSD"/>
    <property type="match status" value="1"/>
</dbReference>
<feature type="compositionally biased region" description="Basic and acidic residues" evidence="1">
    <location>
        <begin position="434"/>
        <end position="469"/>
    </location>
</feature>
<dbReference type="Proteomes" id="UP000317494">
    <property type="component" value="Unassembled WGS sequence"/>
</dbReference>
<proteinExistence type="predicted"/>
<comment type="caution">
    <text evidence="3">The sequence shown here is derived from an EMBL/GenBank/DDBJ whole genome shotgun (WGS) entry which is preliminary data.</text>
</comment>
<feature type="compositionally biased region" description="Polar residues" evidence="1">
    <location>
        <begin position="336"/>
        <end position="349"/>
    </location>
</feature>
<evidence type="ECO:0000259" key="2">
    <source>
        <dbReference type="PROSITE" id="PS50858"/>
    </source>
</evidence>
<feature type="region of interest" description="Disordered" evidence="1">
    <location>
        <begin position="1"/>
        <end position="24"/>
    </location>
</feature>
<organism evidence="3 4">
    <name type="scientific">Synchytrium endobioticum</name>
    <dbReference type="NCBI Taxonomy" id="286115"/>
    <lineage>
        <taxon>Eukaryota</taxon>
        <taxon>Fungi</taxon>
        <taxon>Fungi incertae sedis</taxon>
        <taxon>Chytridiomycota</taxon>
        <taxon>Chytridiomycota incertae sedis</taxon>
        <taxon>Chytridiomycetes</taxon>
        <taxon>Synchytriales</taxon>
        <taxon>Synchytriaceae</taxon>
        <taxon>Synchytrium</taxon>
    </lineage>
</organism>